<evidence type="ECO:0000313" key="4">
    <source>
        <dbReference type="EMBL" id="BAD30451.1"/>
    </source>
</evidence>
<evidence type="ECO:0000313" key="3">
    <source>
        <dbReference type="EMBL" id="BAC07107.1"/>
    </source>
</evidence>
<accession>Q7F0Q7</accession>
<gene>
    <name evidence="3" type="primary">P0005E02.117</name>
    <name evidence="4" type="synonym">OJ1197_D06.110</name>
</gene>
<organism evidence="3 5">
    <name type="scientific">Oryza sativa subsp. japonica</name>
    <name type="common">Rice</name>
    <dbReference type="NCBI Taxonomy" id="39947"/>
    <lineage>
        <taxon>Eukaryota</taxon>
        <taxon>Viridiplantae</taxon>
        <taxon>Streptophyta</taxon>
        <taxon>Embryophyta</taxon>
        <taxon>Tracheophyta</taxon>
        <taxon>Spermatophyta</taxon>
        <taxon>Magnoliopsida</taxon>
        <taxon>Liliopsida</taxon>
        <taxon>Poales</taxon>
        <taxon>Poaceae</taxon>
        <taxon>BOP clade</taxon>
        <taxon>Oryzoideae</taxon>
        <taxon>Oryzeae</taxon>
        <taxon>Oryzinae</taxon>
        <taxon>Oryza</taxon>
        <taxon>Oryza sativa</taxon>
    </lineage>
</organism>
<keyword evidence="2" id="KW-0812">Transmembrane</keyword>
<feature type="region of interest" description="Disordered" evidence="1">
    <location>
        <begin position="1"/>
        <end position="42"/>
    </location>
</feature>
<dbReference type="EMBL" id="AP004006">
    <property type="protein sequence ID" value="BAD30451.1"/>
    <property type="molecule type" value="Genomic_DNA"/>
</dbReference>
<keyword evidence="2" id="KW-0472">Membrane</keyword>
<feature type="transmembrane region" description="Helical" evidence="2">
    <location>
        <begin position="44"/>
        <end position="65"/>
    </location>
</feature>
<sequence>MRSVAPSGSWRRRWGRASGTGGSCVPPLLSTPPHPPPPPAMPDWGLPPAGLAYLLLVAGYGSMATTSRRRRRQRRDCIFQDGGAAIVGIFHNIFRCLLIVDFKSHRAATEVLIHLLLLEIRTILADHFTSDEERVIILTNSMGSSIGL</sequence>
<evidence type="ECO:0000256" key="2">
    <source>
        <dbReference type="SAM" id="Phobius"/>
    </source>
</evidence>
<feature type="compositionally biased region" description="Pro residues" evidence="1">
    <location>
        <begin position="29"/>
        <end position="41"/>
    </location>
</feature>
<evidence type="ECO:0000313" key="5">
    <source>
        <dbReference type="Proteomes" id="UP000000763"/>
    </source>
</evidence>
<keyword evidence="2" id="KW-1133">Transmembrane helix</keyword>
<name>Q7F0Q7_ORYSJ</name>
<reference evidence="5" key="3">
    <citation type="journal article" date="2005" name="Nature">
        <title>The map-based sequence of the rice genome.</title>
        <authorList>
            <consortium name="International rice genome sequencing project (IRGSP)"/>
            <person name="Matsumoto T."/>
            <person name="Wu J."/>
            <person name="Kanamori H."/>
            <person name="Katayose Y."/>
            <person name="Fujisawa M."/>
            <person name="Namiki N."/>
            <person name="Mizuno H."/>
            <person name="Yamamoto K."/>
            <person name="Antonio B.A."/>
            <person name="Baba T."/>
            <person name="Sakata K."/>
            <person name="Nagamura Y."/>
            <person name="Aoki H."/>
            <person name="Arikawa K."/>
            <person name="Arita K."/>
            <person name="Bito T."/>
            <person name="Chiden Y."/>
            <person name="Fujitsuka N."/>
            <person name="Fukunaka R."/>
            <person name="Hamada M."/>
            <person name="Harada C."/>
            <person name="Hayashi A."/>
            <person name="Hijishita S."/>
            <person name="Honda M."/>
            <person name="Hosokawa S."/>
            <person name="Ichikawa Y."/>
            <person name="Idonuma A."/>
            <person name="Iijima M."/>
            <person name="Ikeda M."/>
            <person name="Ikeno M."/>
            <person name="Ito K."/>
            <person name="Ito S."/>
            <person name="Ito T."/>
            <person name="Ito Y."/>
            <person name="Ito Y."/>
            <person name="Iwabuchi A."/>
            <person name="Kamiya K."/>
            <person name="Karasawa W."/>
            <person name="Kurita K."/>
            <person name="Katagiri S."/>
            <person name="Kikuta A."/>
            <person name="Kobayashi H."/>
            <person name="Kobayashi N."/>
            <person name="Machita K."/>
            <person name="Maehara T."/>
            <person name="Masukawa M."/>
            <person name="Mizubayashi T."/>
            <person name="Mukai Y."/>
            <person name="Nagasaki H."/>
            <person name="Nagata Y."/>
            <person name="Naito S."/>
            <person name="Nakashima M."/>
            <person name="Nakama Y."/>
            <person name="Nakamichi Y."/>
            <person name="Nakamura M."/>
            <person name="Meguro A."/>
            <person name="Negishi M."/>
            <person name="Ohta I."/>
            <person name="Ohta T."/>
            <person name="Okamoto M."/>
            <person name="Ono N."/>
            <person name="Saji S."/>
            <person name="Sakaguchi M."/>
            <person name="Sakai K."/>
            <person name="Shibata M."/>
            <person name="Shimokawa T."/>
            <person name="Song J."/>
            <person name="Takazaki Y."/>
            <person name="Terasawa K."/>
            <person name="Tsugane M."/>
            <person name="Tsuji K."/>
            <person name="Ueda S."/>
            <person name="Waki K."/>
            <person name="Yamagata H."/>
            <person name="Yamamoto M."/>
            <person name="Yamamoto S."/>
            <person name="Yamane H."/>
            <person name="Yoshiki S."/>
            <person name="Yoshihara R."/>
            <person name="Yukawa K."/>
            <person name="Zhong H."/>
            <person name="Yano M."/>
            <person name="Yuan Q."/>
            <person name="Ouyang S."/>
            <person name="Liu J."/>
            <person name="Jones K.M."/>
            <person name="Gansberger K."/>
            <person name="Moffat K."/>
            <person name="Hill J."/>
            <person name="Bera J."/>
            <person name="Fadrosh D."/>
            <person name="Jin S."/>
            <person name="Johri S."/>
            <person name="Kim M."/>
            <person name="Overton L."/>
            <person name="Reardon M."/>
            <person name="Tsitrin T."/>
            <person name="Vuong H."/>
            <person name="Weaver B."/>
            <person name="Ciecko A."/>
            <person name="Tallon L."/>
            <person name="Jackson J."/>
            <person name="Pai G."/>
            <person name="Aken S.V."/>
            <person name="Utterback T."/>
            <person name="Reidmuller S."/>
            <person name="Feldblyum T."/>
            <person name="Hsiao J."/>
            <person name="Zismann V."/>
            <person name="Iobst S."/>
            <person name="de Vazeille A.R."/>
            <person name="Buell C.R."/>
            <person name="Ying K."/>
            <person name="Li Y."/>
            <person name="Lu T."/>
            <person name="Huang Y."/>
            <person name="Zhao Q."/>
            <person name="Feng Q."/>
            <person name="Zhang L."/>
            <person name="Zhu J."/>
            <person name="Weng Q."/>
            <person name="Mu J."/>
            <person name="Lu Y."/>
            <person name="Fan D."/>
            <person name="Liu Y."/>
            <person name="Guan J."/>
            <person name="Zhang Y."/>
            <person name="Yu S."/>
            <person name="Liu X."/>
            <person name="Zhang Y."/>
            <person name="Hong G."/>
            <person name="Han B."/>
            <person name="Choisne N."/>
            <person name="Demange N."/>
            <person name="Orjeda G."/>
            <person name="Samain S."/>
            <person name="Cattolico L."/>
            <person name="Pelletier E."/>
            <person name="Couloux A."/>
            <person name="Segurens B."/>
            <person name="Wincker P."/>
            <person name="D'Hont A."/>
            <person name="Scarpelli C."/>
            <person name="Weissenbach J."/>
            <person name="Salanoubat M."/>
            <person name="Quetier F."/>
            <person name="Yu Y."/>
            <person name="Kim H.R."/>
            <person name="Rambo T."/>
            <person name="Currie J."/>
            <person name="Collura K."/>
            <person name="Luo M."/>
            <person name="Yang T."/>
            <person name="Ammiraju J.S.S."/>
            <person name="Engler F."/>
            <person name="Soderlund C."/>
            <person name="Wing R.A."/>
            <person name="Palmer L.E."/>
            <person name="de la Bastide M."/>
            <person name="Spiegel L."/>
            <person name="Nascimento L."/>
            <person name="Zutavern T."/>
            <person name="O'Shaughnessy A."/>
            <person name="Dike S."/>
            <person name="Dedhia N."/>
            <person name="Preston R."/>
            <person name="Balija V."/>
            <person name="McCombie W.R."/>
            <person name="Chow T."/>
            <person name="Chen H."/>
            <person name="Chung M."/>
            <person name="Chen C."/>
            <person name="Shaw J."/>
            <person name="Wu H."/>
            <person name="Hsiao K."/>
            <person name="Chao Y."/>
            <person name="Chu M."/>
            <person name="Cheng C."/>
            <person name="Hour A."/>
            <person name="Lee P."/>
            <person name="Lin S."/>
            <person name="Lin Y."/>
            <person name="Liou J."/>
            <person name="Liu S."/>
            <person name="Hsing Y."/>
            <person name="Raghuvanshi S."/>
            <person name="Mohanty A."/>
            <person name="Bharti A.K."/>
            <person name="Gaur A."/>
            <person name="Gupta V."/>
            <person name="Kumar D."/>
            <person name="Ravi V."/>
            <person name="Vij S."/>
            <person name="Kapur A."/>
            <person name="Khurana P."/>
            <person name="Khurana P."/>
            <person name="Khurana J.P."/>
            <person name="Tyagi A.K."/>
            <person name="Gaikwad K."/>
            <person name="Singh A."/>
            <person name="Dalal V."/>
            <person name="Srivastava S."/>
            <person name="Dixit A."/>
            <person name="Pal A.K."/>
            <person name="Ghazi I.A."/>
            <person name="Yadav M."/>
            <person name="Pandit A."/>
            <person name="Bhargava A."/>
            <person name="Sureshbabu K."/>
            <person name="Batra K."/>
            <person name="Sharma T.R."/>
            <person name="Mohapatra T."/>
            <person name="Singh N.K."/>
            <person name="Messing J."/>
            <person name="Nelson A.B."/>
            <person name="Fuks G."/>
            <person name="Kavchok S."/>
            <person name="Keizer G."/>
            <person name="Linton E."/>
            <person name="Llaca V."/>
            <person name="Song R."/>
            <person name="Tanyolac B."/>
            <person name="Young S."/>
            <person name="Ho-Il K."/>
            <person name="Hahn J.H."/>
            <person name="Sangsakoo G."/>
            <person name="Vanavichit A."/>
            <person name="de Mattos Luiz.A.T."/>
            <person name="Zimmer P.D."/>
            <person name="Malone G."/>
            <person name="Dellagostin O."/>
            <person name="de Oliveira A.C."/>
            <person name="Bevan M."/>
            <person name="Bancroft I."/>
            <person name="Minx P."/>
            <person name="Cordum H."/>
            <person name="Wilson R."/>
            <person name="Cheng Z."/>
            <person name="Jin W."/>
            <person name="Jiang J."/>
            <person name="Leong S.A."/>
            <person name="Iwama H."/>
            <person name="Gojobori T."/>
            <person name="Itoh T."/>
            <person name="Niimura Y."/>
            <person name="Fujii Y."/>
            <person name="Habara T."/>
            <person name="Sakai H."/>
            <person name="Sato Y."/>
            <person name="Wilson G."/>
            <person name="Kumar K."/>
            <person name="McCouch S."/>
            <person name="Juretic N."/>
            <person name="Hoen D."/>
            <person name="Wright S."/>
            <person name="Bruskiewich R."/>
            <person name="Bureau T."/>
            <person name="Miyao A."/>
            <person name="Hirochika H."/>
            <person name="Nishikawa T."/>
            <person name="Kadowaki K."/>
            <person name="Sugiura M."/>
            <person name="Burr B."/>
            <person name="Sasaki T."/>
        </authorList>
    </citation>
    <scope>NUCLEOTIDE SEQUENCE [LARGE SCALE GENOMIC DNA]</scope>
    <source>
        <strain evidence="5">cv. Nipponbare</strain>
    </source>
</reference>
<dbReference type="Proteomes" id="UP000000763">
    <property type="component" value="Chromosome 7"/>
</dbReference>
<protein>
    <submittedName>
        <fullName evidence="3">Uncharacterized protein</fullName>
    </submittedName>
</protein>
<reference evidence="3" key="2">
    <citation type="submission" date="2001-10" db="EMBL/GenBank/DDBJ databases">
        <title>Oryza sativa nipponbare(GA3) genomic DNA, chromosome 7, PAC clone:P0005E02.</title>
        <authorList>
            <person name="Sasaki T."/>
            <person name="Matsumoto T."/>
            <person name="Yamamoto K."/>
        </authorList>
    </citation>
    <scope>NUCLEOTIDE SEQUENCE</scope>
</reference>
<dbReference type="AlphaFoldDB" id="Q7F0Q7"/>
<reference evidence="4" key="1">
    <citation type="submission" date="2001-08" db="EMBL/GenBank/DDBJ databases">
        <title>Oryza sativa nipponbare(GA3) genomic DNA, chromosome 7, BAC clone:OJ1197_D06.</title>
        <authorList>
            <person name="Sasaki T."/>
            <person name="Matsumoto T."/>
            <person name="Yamamoto K."/>
        </authorList>
    </citation>
    <scope>NUCLEOTIDE SEQUENCE</scope>
</reference>
<proteinExistence type="predicted"/>
<dbReference type="EMBL" id="AP004259">
    <property type="protein sequence ID" value="BAC07107.1"/>
    <property type="molecule type" value="Genomic_DNA"/>
</dbReference>
<reference evidence="5" key="4">
    <citation type="journal article" date="2008" name="Nucleic Acids Res.">
        <title>The rice annotation project database (RAP-DB): 2008 update.</title>
        <authorList>
            <consortium name="The rice annotation project (RAP)"/>
        </authorList>
    </citation>
    <scope>GENOME REANNOTATION</scope>
    <source>
        <strain evidence="5">cv. Nipponbare</strain>
    </source>
</reference>
<evidence type="ECO:0000256" key="1">
    <source>
        <dbReference type="SAM" id="MobiDB-lite"/>
    </source>
</evidence>